<feature type="transmembrane region" description="Helical" evidence="1">
    <location>
        <begin position="12"/>
        <end position="35"/>
    </location>
</feature>
<dbReference type="InterPro" id="IPR046506">
    <property type="entry name" value="DUF6684"/>
</dbReference>
<dbReference type="Proteomes" id="UP000296706">
    <property type="component" value="Chromosome"/>
</dbReference>
<proteinExistence type="predicted"/>
<reference evidence="2 3" key="1">
    <citation type="journal article" date="2019" name="Nat. Commun.">
        <title>A new type of DNA phosphorothioation-based antiviral system in archaea.</title>
        <authorList>
            <person name="Xiong L."/>
            <person name="Liu S."/>
            <person name="Chen S."/>
            <person name="Xiao Y."/>
            <person name="Zhu B."/>
            <person name="Gao Y."/>
            <person name="Zhang Y."/>
            <person name="Chen B."/>
            <person name="Luo J."/>
            <person name="Deng Z."/>
            <person name="Chen X."/>
            <person name="Wang L."/>
            <person name="Chen S."/>
        </authorList>
    </citation>
    <scope>NUCLEOTIDE SEQUENCE [LARGE SCALE GENOMIC DNA]</scope>
    <source>
        <strain evidence="2 3">CBA1105</strain>
    </source>
</reference>
<evidence type="ECO:0008006" key="4">
    <source>
        <dbReference type="Google" id="ProtNLM"/>
    </source>
</evidence>
<accession>A0A4D6H8B9</accession>
<keyword evidence="3" id="KW-1185">Reference proteome</keyword>
<gene>
    <name evidence="2" type="ORF">DV733_02175</name>
</gene>
<evidence type="ECO:0000256" key="1">
    <source>
        <dbReference type="SAM" id="Phobius"/>
    </source>
</evidence>
<keyword evidence="1" id="KW-1133">Transmembrane helix</keyword>
<protein>
    <recommendedName>
        <fullName evidence="4">Cox cluster protein</fullName>
    </recommendedName>
</protein>
<dbReference type="Pfam" id="PF20389">
    <property type="entry name" value="DUF6684"/>
    <property type="match status" value="1"/>
</dbReference>
<dbReference type="GeneID" id="39846636"/>
<dbReference type="STRING" id="1457250.GCA_000755225_02733"/>
<name>A0A4D6H8B9_9EURY</name>
<dbReference type="KEGG" id="hsn:DV733_02175"/>
<dbReference type="AlphaFoldDB" id="A0A4D6H8B9"/>
<dbReference type="OrthoDB" id="306958at2157"/>
<organism evidence="2 3">
    <name type="scientific">Halapricum salinum</name>
    <dbReference type="NCBI Taxonomy" id="1457250"/>
    <lineage>
        <taxon>Archaea</taxon>
        <taxon>Methanobacteriati</taxon>
        <taxon>Methanobacteriota</taxon>
        <taxon>Stenosarchaea group</taxon>
        <taxon>Halobacteria</taxon>
        <taxon>Halobacteriales</taxon>
        <taxon>Haloarculaceae</taxon>
        <taxon>Halapricum</taxon>
    </lineage>
</organism>
<keyword evidence="1" id="KW-0812">Transmembrane</keyword>
<evidence type="ECO:0000313" key="2">
    <source>
        <dbReference type="EMBL" id="QCC50103.1"/>
    </source>
</evidence>
<dbReference type="RefSeq" id="WP_049993547.1">
    <property type="nucleotide sequence ID" value="NZ_CP031310.1"/>
</dbReference>
<feature type="transmembrane region" description="Helical" evidence="1">
    <location>
        <begin position="47"/>
        <end position="68"/>
    </location>
</feature>
<evidence type="ECO:0000313" key="3">
    <source>
        <dbReference type="Proteomes" id="UP000296706"/>
    </source>
</evidence>
<keyword evidence="1" id="KW-0472">Membrane</keyword>
<dbReference type="EMBL" id="CP031310">
    <property type="protein sequence ID" value="QCC50103.1"/>
    <property type="molecule type" value="Genomic_DNA"/>
</dbReference>
<sequence>MDRSIFDRDTLLDLTVNVIPLGILAFFLVVFLVYAPGPFAFDSVFTTVQLAIVFTTFVLLAVLTYYAGKAIAGAEKELGTHAETTTIEPDGAASDDEP</sequence>